<name>A0A2J8HSL5_VIBDI</name>
<evidence type="ECO:0000313" key="2">
    <source>
        <dbReference type="Proteomes" id="UP000236449"/>
    </source>
</evidence>
<reference evidence="1 2" key="1">
    <citation type="submission" date="2018-01" db="EMBL/GenBank/DDBJ databases">
        <title>Draft genome sequences of six Vibrio diazotrophicus strains isolated from deep-sea sediments of the Baltic Sea.</title>
        <authorList>
            <person name="Castillo D."/>
            <person name="Vandieken V."/>
            <person name="Chiang O."/>
            <person name="Middelboe M."/>
        </authorList>
    </citation>
    <scope>NUCLEOTIDE SEQUENCE [LARGE SCALE GENOMIC DNA]</scope>
    <source>
        <strain evidence="1 2">60.27F</strain>
    </source>
</reference>
<comment type="caution">
    <text evidence="1">The sequence shown here is derived from an EMBL/GenBank/DDBJ whole genome shotgun (WGS) entry which is preliminary data.</text>
</comment>
<dbReference type="RefSeq" id="WP_102967287.1">
    <property type="nucleotide sequence ID" value="NZ_POSK01000023.1"/>
</dbReference>
<dbReference type="AlphaFoldDB" id="A0A2J8HSL5"/>
<evidence type="ECO:0000313" key="1">
    <source>
        <dbReference type="EMBL" id="PNI01181.1"/>
    </source>
</evidence>
<dbReference type="Proteomes" id="UP000236449">
    <property type="component" value="Unassembled WGS sequence"/>
</dbReference>
<sequence>MHGSLSPDILKTQCHAVGKNVFGSKALGRLLWELVLKQSNAGQSKSEHGGVCSVSYSLWMQMQRHHQFSRFGKRIFKETGLALERIQFQSLPTCPELSLIVAAAWFMANVDVIPRCSDKQAQLISRYWENYSPSIHAA</sequence>
<protein>
    <submittedName>
        <fullName evidence="1">Uncharacterized protein</fullName>
    </submittedName>
</protein>
<proteinExistence type="predicted"/>
<dbReference type="OrthoDB" id="9875879at2"/>
<gene>
    <name evidence="1" type="ORF">C1N32_20680</name>
</gene>
<organism evidence="1 2">
    <name type="scientific">Vibrio diazotrophicus</name>
    <dbReference type="NCBI Taxonomy" id="685"/>
    <lineage>
        <taxon>Bacteria</taxon>
        <taxon>Pseudomonadati</taxon>
        <taxon>Pseudomonadota</taxon>
        <taxon>Gammaproteobacteria</taxon>
        <taxon>Vibrionales</taxon>
        <taxon>Vibrionaceae</taxon>
        <taxon>Vibrio</taxon>
    </lineage>
</organism>
<dbReference type="EMBL" id="POSK01000023">
    <property type="protein sequence ID" value="PNI01181.1"/>
    <property type="molecule type" value="Genomic_DNA"/>
</dbReference>
<accession>A0A2J8HSL5</accession>